<keyword evidence="2" id="KW-1185">Reference proteome</keyword>
<name>A0A2D1G834_9CAUD</name>
<proteinExistence type="predicted"/>
<protein>
    <submittedName>
        <fullName evidence="1">Uncharacterized protein</fullName>
    </submittedName>
</protein>
<gene>
    <name evidence="1" type="ORF">SEA_BIGSWOLE_201</name>
</gene>
<evidence type="ECO:0000313" key="1">
    <source>
        <dbReference type="EMBL" id="ATN87842.1"/>
    </source>
</evidence>
<dbReference type="EMBL" id="MF919495">
    <property type="protein sequence ID" value="ATN87842.1"/>
    <property type="molecule type" value="Genomic_DNA"/>
</dbReference>
<accession>A0A2D1G834</accession>
<reference evidence="1 2" key="1">
    <citation type="submission" date="2017-09" db="EMBL/GenBank/DDBJ databases">
        <authorList>
            <person name="Abdullah M."/>
            <person name="Cabreras A."/>
            <person name="Frueh W."/>
            <person name="Le H."/>
            <person name="Lezo S."/>
            <person name="Mvoula E."/>
            <person name="Quinn R."/>
            <person name="Sadana R."/>
            <person name="Saha S."/>
            <person name="Klyczek K."/>
            <person name="Garlena R.A."/>
            <person name="Russell D.A."/>
            <person name="Pope W.H."/>
            <person name="Jacobs-Sera D."/>
            <person name="Hendrix R.W."/>
            <person name="Hatfull G.F."/>
        </authorList>
    </citation>
    <scope>NUCLEOTIDE SEQUENCE [LARGE SCALE GENOMIC DNA]</scope>
</reference>
<sequence>MTRDSWYTQQLASLTSEPPFYWQRAHLELTHLELILHKSFDVRDVVYALSVGLDPRDAHDFAEAVQEMRAQRRRDEEDWDLWNWADLLQKLSYKPGWHCQILIDPMTPRIEFDTIVTMPDGARERLGTSVALYLHERMPNGARRARRVITSALEDMERKIMQAFLRYDGHLWTEEKDVP</sequence>
<evidence type="ECO:0000313" key="2">
    <source>
        <dbReference type="Proteomes" id="UP000230528"/>
    </source>
</evidence>
<organism evidence="1 2">
    <name type="scientific">Mycobacterium phage Bigswole</name>
    <dbReference type="NCBI Taxonomy" id="2041521"/>
    <lineage>
        <taxon>Viruses</taxon>
        <taxon>Duplodnaviria</taxon>
        <taxon>Heunggongvirae</taxon>
        <taxon>Uroviricota</taxon>
        <taxon>Caudoviricetes</taxon>
        <taxon>Ceeclamvirinae</taxon>
        <taxon>Bixzunavirus</taxon>
        <taxon>Bixzunavirus bigswole</taxon>
    </lineage>
</organism>
<dbReference type="Proteomes" id="UP000230528">
    <property type="component" value="Genome"/>
</dbReference>